<feature type="region of interest" description="Disordered" evidence="2">
    <location>
        <begin position="166"/>
        <end position="206"/>
    </location>
</feature>
<evidence type="ECO:0000313" key="4">
    <source>
        <dbReference type="EMBL" id="KAF7776164.1"/>
    </source>
</evidence>
<dbReference type="PROSITE" id="PS50157">
    <property type="entry name" value="ZINC_FINGER_C2H2_2"/>
    <property type="match status" value="2"/>
</dbReference>
<dbReference type="Gene3D" id="3.30.160.60">
    <property type="entry name" value="Classic Zinc Finger"/>
    <property type="match status" value="1"/>
</dbReference>
<dbReference type="SMART" id="SM00355">
    <property type="entry name" value="ZnF_C2H2"/>
    <property type="match status" value="3"/>
</dbReference>
<feature type="region of interest" description="Disordered" evidence="2">
    <location>
        <begin position="257"/>
        <end position="288"/>
    </location>
</feature>
<feature type="domain" description="C2H2-type" evidence="3">
    <location>
        <begin position="377"/>
        <end position="405"/>
    </location>
</feature>
<dbReference type="EMBL" id="JABXXO010000006">
    <property type="protein sequence ID" value="KAF7776164.1"/>
    <property type="molecule type" value="Genomic_DNA"/>
</dbReference>
<keyword evidence="1" id="KW-0863">Zinc-finger</keyword>
<feature type="region of interest" description="Disordered" evidence="2">
    <location>
        <begin position="427"/>
        <end position="454"/>
    </location>
</feature>
<dbReference type="InterPro" id="IPR036236">
    <property type="entry name" value="Znf_C2H2_sf"/>
</dbReference>
<reference evidence="4 5" key="1">
    <citation type="journal article" name="Sci. Rep.">
        <title>Telomere-to-telomere assembled and centromere annotated genomes of the two main subspecies of the button mushroom Agaricus bisporus reveal especially polymorphic chromosome ends.</title>
        <authorList>
            <person name="Sonnenberg A.S.M."/>
            <person name="Sedaghat-Telgerd N."/>
            <person name="Lavrijssen B."/>
            <person name="Ohm R.A."/>
            <person name="Hendrickx P.M."/>
            <person name="Scholtmeijer K."/>
            <person name="Baars J.J.P."/>
            <person name="van Peer A."/>
        </authorList>
    </citation>
    <scope>NUCLEOTIDE SEQUENCE [LARGE SCALE GENOMIC DNA]</scope>
    <source>
        <strain evidence="4 5">H119_p4</strain>
    </source>
</reference>
<feature type="domain" description="C2H2-type" evidence="3">
    <location>
        <begin position="406"/>
        <end position="430"/>
    </location>
</feature>
<sequence length="454" mass="51045">MPVITTYVRFACVKEASWAPYGRAHLQDLDAQFVLIYTTPESAGLNTAHRRTTSSTPYHSSFYHPLKGNPQPTLRLFKTENSDSRLSLSPPPMREHTSDAIRLTSLSFLKDTLSTRIHRMEPSSRSSSPGSSYDSLLPKVGRRFPSVSCCSSVEYGSGFSDATQCPTSVDLPPLKLEPGGSRRNSPQSFCSEGYETASSYDIDDEDSGLPEVLNKFKLIRPRIPAPESDVSCYSTPSPHSLFGLLPDEKQVSQCDLTVPPPQRSMSRNTASEGRRISRRARRSPSPVVHDLVHSAALKKALNGAPLSEITVPQLRMLIRKHPVPTHLNGKWEDYTVYDPSLDGKKDHRCTFDSCSYSGKKQLVQRHIEGVHLKMKQYHCPYCDAAFHQETCAVTHISSIHLRIFPFRCKYECDKRFNDVARRHRHYQEAHGYVSKQTKRAPREGRQLTGNPDTA</sequence>
<gene>
    <name evidence="4" type="ORF">Agabi119p4_4557</name>
</gene>
<dbReference type="Proteomes" id="UP000629468">
    <property type="component" value="Unassembled WGS sequence"/>
</dbReference>
<dbReference type="GO" id="GO:0008270">
    <property type="term" value="F:zinc ion binding"/>
    <property type="evidence" value="ECO:0007669"/>
    <property type="project" value="UniProtKB-KW"/>
</dbReference>
<comment type="caution">
    <text evidence="4">The sequence shown here is derived from an EMBL/GenBank/DDBJ whole genome shotgun (WGS) entry which is preliminary data.</text>
</comment>
<name>A0A8H7F3J0_AGABI</name>
<evidence type="ECO:0000256" key="1">
    <source>
        <dbReference type="PROSITE-ProRule" id="PRU00042"/>
    </source>
</evidence>
<accession>A0A8H7F3J0</accession>
<protein>
    <recommendedName>
        <fullName evidence="3">C2H2-type domain-containing protein</fullName>
    </recommendedName>
</protein>
<proteinExistence type="predicted"/>
<dbReference type="PROSITE" id="PS00028">
    <property type="entry name" value="ZINC_FINGER_C2H2_1"/>
    <property type="match status" value="2"/>
</dbReference>
<evidence type="ECO:0000256" key="2">
    <source>
        <dbReference type="SAM" id="MobiDB-lite"/>
    </source>
</evidence>
<organism evidence="4 5">
    <name type="scientific">Agaricus bisporus var. burnettii</name>
    <dbReference type="NCBI Taxonomy" id="192524"/>
    <lineage>
        <taxon>Eukaryota</taxon>
        <taxon>Fungi</taxon>
        <taxon>Dikarya</taxon>
        <taxon>Basidiomycota</taxon>
        <taxon>Agaricomycotina</taxon>
        <taxon>Agaricomycetes</taxon>
        <taxon>Agaricomycetidae</taxon>
        <taxon>Agaricales</taxon>
        <taxon>Agaricineae</taxon>
        <taxon>Agaricaceae</taxon>
        <taxon>Agaricus</taxon>
    </lineage>
</organism>
<evidence type="ECO:0000313" key="5">
    <source>
        <dbReference type="Proteomes" id="UP000629468"/>
    </source>
</evidence>
<keyword evidence="1" id="KW-0862">Zinc</keyword>
<evidence type="ECO:0000259" key="3">
    <source>
        <dbReference type="PROSITE" id="PS50157"/>
    </source>
</evidence>
<dbReference type="InterPro" id="IPR013087">
    <property type="entry name" value="Znf_C2H2_type"/>
</dbReference>
<keyword evidence="1" id="KW-0479">Metal-binding</keyword>
<dbReference type="AlphaFoldDB" id="A0A8H7F3J0"/>
<dbReference type="SUPFAM" id="SSF57667">
    <property type="entry name" value="beta-beta-alpha zinc fingers"/>
    <property type="match status" value="1"/>
</dbReference>